<feature type="domain" description="Fibronectin type-III" evidence="2">
    <location>
        <begin position="1"/>
        <end position="60"/>
    </location>
</feature>
<dbReference type="AlphaFoldDB" id="A0A3S5FGQ1"/>
<evidence type="ECO:0000259" key="2">
    <source>
        <dbReference type="PROSITE" id="PS50853"/>
    </source>
</evidence>
<protein>
    <recommendedName>
        <fullName evidence="2">Fibronectin type-III domain-containing protein</fullName>
    </recommendedName>
</protein>
<evidence type="ECO:0000313" key="3">
    <source>
        <dbReference type="EMBL" id="VEL39633.1"/>
    </source>
</evidence>
<comment type="caution">
    <text evidence="3">The sequence shown here is derived from an EMBL/GenBank/DDBJ whole genome shotgun (WGS) entry which is preliminary data.</text>
</comment>
<dbReference type="InterPro" id="IPR036116">
    <property type="entry name" value="FN3_sf"/>
</dbReference>
<evidence type="ECO:0000256" key="1">
    <source>
        <dbReference type="SAM" id="MobiDB-lite"/>
    </source>
</evidence>
<keyword evidence="4" id="KW-1185">Reference proteome</keyword>
<dbReference type="Gene3D" id="2.60.40.10">
    <property type="entry name" value="Immunoglobulins"/>
    <property type="match status" value="1"/>
</dbReference>
<dbReference type="OrthoDB" id="10001713at2759"/>
<organism evidence="3 4">
    <name type="scientific">Protopolystoma xenopodis</name>
    <dbReference type="NCBI Taxonomy" id="117903"/>
    <lineage>
        <taxon>Eukaryota</taxon>
        <taxon>Metazoa</taxon>
        <taxon>Spiralia</taxon>
        <taxon>Lophotrochozoa</taxon>
        <taxon>Platyhelminthes</taxon>
        <taxon>Monogenea</taxon>
        <taxon>Polyopisthocotylea</taxon>
        <taxon>Polystomatidea</taxon>
        <taxon>Polystomatidae</taxon>
        <taxon>Protopolystoma</taxon>
    </lineage>
</organism>
<dbReference type="InterPro" id="IPR013783">
    <property type="entry name" value="Ig-like_fold"/>
</dbReference>
<dbReference type="Pfam" id="PF00041">
    <property type="entry name" value="fn3"/>
    <property type="match status" value="1"/>
</dbReference>
<reference evidence="3" key="1">
    <citation type="submission" date="2018-11" db="EMBL/GenBank/DDBJ databases">
        <authorList>
            <consortium name="Pathogen Informatics"/>
        </authorList>
    </citation>
    <scope>NUCLEOTIDE SEQUENCE</scope>
</reference>
<proteinExistence type="predicted"/>
<dbReference type="InterPro" id="IPR003961">
    <property type="entry name" value="FN3_dom"/>
</dbReference>
<dbReference type="SUPFAM" id="SSF49265">
    <property type="entry name" value="Fibronectin type III"/>
    <property type="match status" value="1"/>
</dbReference>
<dbReference type="CDD" id="cd00063">
    <property type="entry name" value="FN3"/>
    <property type="match status" value="1"/>
</dbReference>
<evidence type="ECO:0000313" key="4">
    <source>
        <dbReference type="Proteomes" id="UP000784294"/>
    </source>
</evidence>
<name>A0A3S5FGQ1_9PLAT</name>
<gene>
    <name evidence="3" type="ORF">PXEA_LOCUS33073</name>
</gene>
<dbReference type="EMBL" id="CAAALY010261995">
    <property type="protein sequence ID" value="VEL39633.1"/>
    <property type="molecule type" value="Genomic_DNA"/>
</dbReference>
<feature type="region of interest" description="Disordered" evidence="1">
    <location>
        <begin position="42"/>
        <end position="66"/>
    </location>
</feature>
<sequence>MKRCGFINETSSQIQQVQGQTTVTLAGLLAYTNYTVQVAASNRKGRGPASPRLTCQTMEAPPDPPG</sequence>
<dbReference type="Proteomes" id="UP000784294">
    <property type="component" value="Unassembled WGS sequence"/>
</dbReference>
<dbReference type="PROSITE" id="PS50853">
    <property type="entry name" value="FN3"/>
    <property type="match status" value="1"/>
</dbReference>
<accession>A0A3S5FGQ1</accession>